<evidence type="ECO:0000313" key="2">
    <source>
        <dbReference type="EMBL" id="GGF25395.1"/>
    </source>
</evidence>
<feature type="transmembrane region" description="Helical" evidence="1">
    <location>
        <begin position="111"/>
        <end position="130"/>
    </location>
</feature>
<feature type="transmembrane region" description="Helical" evidence="1">
    <location>
        <begin position="63"/>
        <end position="84"/>
    </location>
</feature>
<feature type="transmembrane region" description="Helical" evidence="1">
    <location>
        <begin position="169"/>
        <end position="190"/>
    </location>
</feature>
<dbReference type="RefSeq" id="WP_188489480.1">
    <property type="nucleotide sequence ID" value="NZ_BMCS01000001.1"/>
</dbReference>
<evidence type="ECO:0008006" key="4">
    <source>
        <dbReference type="Google" id="ProtNLM"/>
    </source>
</evidence>
<gene>
    <name evidence="2" type="ORF">GCM10007298_21610</name>
</gene>
<dbReference type="Proteomes" id="UP000632454">
    <property type="component" value="Unassembled WGS sequence"/>
</dbReference>
<evidence type="ECO:0000256" key="1">
    <source>
        <dbReference type="SAM" id="Phobius"/>
    </source>
</evidence>
<name>A0ABQ1URD5_9NOCA</name>
<keyword evidence="1" id="KW-0812">Transmembrane</keyword>
<keyword evidence="1" id="KW-1133">Transmembrane helix</keyword>
<accession>A0ABQ1URD5</accession>
<sequence length="192" mass="20159">MTTRGITRTPLTGLHRRLVARRDGPLTAERASARLSAYVYGNILTLAAVVATSQHAIETGTAALLVVGTTVTTFLAHVFAEFVATSSIPEASGHHSESQRRSAARTEFRDAVPIASSGSLPAVILALGWLEVLPAWWAQLAAGVVTVVRIAMIRTVIERVRGNPPSFRVLLGGLATAGVAAAIVLLKVVVGH</sequence>
<dbReference type="EMBL" id="BMCS01000001">
    <property type="protein sequence ID" value="GGF25395.1"/>
    <property type="molecule type" value="Genomic_DNA"/>
</dbReference>
<reference evidence="3" key="1">
    <citation type="journal article" date="2019" name="Int. J. Syst. Evol. Microbiol.">
        <title>The Global Catalogue of Microorganisms (GCM) 10K type strain sequencing project: providing services to taxonomists for standard genome sequencing and annotation.</title>
        <authorList>
            <consortium name="The Broad Institute Genomics Platform"/>
            <consortium name="The Broad Institute Genome Sequencing Center for Infectious Disease"/>
            <person name="Wu L."/>
            <person name="Ma J."/>
        </authorList>
    </citation>
    <scope>NUCLEOTIDE SEQUENCE [LARGE SCALE GENOMIC DNA]</scope>
    <source>
        <strain evidence="3">CCM 7855</strain>
    </source>
</reference>
<protein>
    <recommendedName>
        <fullName evidence="4">VIT family protein</fullName>
    </recommendedName>
</protein>
<feature type="transmembrane region" description="Helical" evidence="1">
    <location>
        <begin position="136"/>
        <end position="157"/>
    </location>
</feature>
<keyword evidence="1" id="KW-0472">Membrane</keyword>
<keyword evidence="3" id="KW-1185">Reference proteome</keyword>
<comment type="caution">
    <text evidence="2">The sequence shown here is derived from an EMBL/GenBank/DDBJ whole genome shotgun (WGS) entry which is preliminary data.</text>
</comment>
<proteinExistence type="predicted"/>
<feature type="transmembrane region" description="Helical" evidence="1">
    <location>
        <begin position="37"/>
        <end position="57"/>
    </location>
</feature>
<evidence type="ECO:0000313" key="3">
    <source>
        <dbReference type="Proteomes" id="UP000632454"/>
    </source>
</evidence>
<organism evidence="2 3">
    <name type="scientific">Williamsia phyllosphaerae</name>
    <dbReference type="NCBI Taxonomy" id="885042"/>
    <lineage>
        <taxon>Bacteria</taxon>
        <taxon>Bacillati</taxon>
        <taxon>Actinomycetota</taxon>
        <taxon>Actinomycetes</taxon>
        <taxon>Mycobacteriales</taxon>
        <taxon>Nocardiaceae</taxon>
        <taxon>Williamsia</taxon>
    </lineage>
</organism>